<evidence type="ECO:0008006" key="9">
    <source>
        <dbReference type="Google" id="ProtNLM"/>
    </source>
</evidence>
<keyword evidence="2" id="KW-0479">Metal-binding</keyword>
<dbReference type="PANTHER" id="PTHR11228:SF7">
    <property type="entry name" value="PQQA PEPTIDE CYCLASE"/>
    <property type="match status" value="1"/>
</dbReference>
<dbReference type="EMBL" id="BAAAHQ010000004">
    <property type="protein sequence ID" value="GAA0916348.1"/>
    <property type="molecule type" value="Genomic_DNA"/>
</dbReference>
<dbReference type="Gene3D" id="3.20.20.70">
    <property type="entry name" value="Aldolase class I"/>
    <property type="match status" value="1"/>
</dbReference>
<dbReference type="Pfam" id="PF04055">
    <property type="entry name" value="Radical_SAM"/>
    <property type="match status" value="1"/>
</dbReference>
<keyword evidence="4" id="KW-0411">Iron-sulfur</keyword>
<evidence type="ECO:0000256" key="3">
    <source>
        <dbReference type="ARBA" id="ARBA00023004"/>
    </source>
</evidence>
<dbReference type="InterPro" id="IPR023885">
    <property type="entry name" value="4Fe4S-binding_SPASM_dom"/>
</dbReference>
<organism evidence="7 8">
    <name type="scientific">Nonomuraea longicatena</name>
    <dbReference type="NCBI Taxonomy" id="83682"/>
    <lineage>
        <taxon>Bacteria</taxon>
        <taxon>Bacillati</taxon>
        <taxon>Actinomycetota</taxon>
        <taxon>Actinomycetes</taxon>
        <taxon>Streptosporangiales</taxon>
        <taxon>Streptosporangiaceae</taxon>
        <taxon>Nonomuraea</taxon>
    </lineage>
</organism>
<evidence type="ECO:0000256" key="1">
    <source>
        <dbReference type="ARBA" id="ARBA00022691"/>
    </source>
</evidence>
<proteinExistence type="predicted"/>
<keyword evidence="3" id="KW-0408">Iron</keyword>
<dbReference type="InterPro" id="IPR007197">
    <property type="entry name" value="rSAM"/>
</dbReference>
<dbReference type="SFLD" id="SFLDG01067">
    <property type="entry name" value="SPASM/twitch_domain_containing"/>
    <property type="match status" value="1"/>
</dbReference>
<feature type="domain" description="4Fe4S-binding SPASM" evidence="6">
    <location>
        <begin position="213"/>
        <end position="262"/>
    </location>
</feature>
<dbReference type="SUPFAM" id="SSF102114">
    <property type="entry name" value="Radical SAM enzymes"/>
    <property type="match status" value="1"/>
</dbReference>
<evidence type="ECO:0000256" key="2">
    <source>
        <dbReference type="ARBA" id="ARBA00022723"/>
    </source>
</evidence>
<dbReference type="PANTHER" id="PTHR11228">
    <property type="entry name" value="RADICAL SAM DOMAIN PROTEIN"/>
    <property type="match status" value="1"/>
</dbReference>
<name>A0ABP3Z6T6_9ACTN</name>
<dbReference type="SFLD" id="SFLDG01386">
    <property type="entry name" value="main_SPASM_domain-containing"/>
    <property type="match status" value="1"/>
</dbReference>
<keyword evidence="8" id="KW-1185">Reference proteome</keyword>
<keyword evidence="1" id="KW-0949">S-adenosyl-L-methionine</keyword>
<dbReference type="RefSeq" id="WP_343948636.1">
    <property type="nucleotide sequence ID" value="NZ_BAAAHQ010000004.1"/>
</dbReference>
<dbReference type="InterPro" id="IPR050377">
    <property type="entry name" value="Radical_SAM_PqqE_MftC-like"/>
</dbReference>
<sequence>MTEAAINLTDPVELAPVAFLELELTNRCQLACTHCYSGAGPAEGHGSMTVTDWKRLLDEAPSAGVETVQLIGGEPTMLPDFLPLAWYALSVGLQVQVYSNLYRVTEPQWGLYTQPRVTLATSYYSDVAAEHDKITGRDGSHARTRANIVRALELGIPLKVSVVDLGDPGQRAQEAHAEMTELGVPRVGPIDRMRAVGRATAAMSMESVTSELCGQCGDGRAAVSWDGDVRMCVLSRFLPSAGNVRTAPLASILSGETWAELLGQVPRKVGRDCNPASDGNDCAPAETICESNALILPTIPAALPARRSGDQ</sequence>
<reference evidence="8" key="1">
    <citation type="journal article" date="2019" name="Int. J. Syst. Evol. Microbiol.">
        <title>The Global Catalogue of Microorganisms (GCM) 10K type strain sequencing project: providing services to taxonomists for standard genome sequencing and annotation.</title>
        <authorList>
            <consortium name="The Broad Institute Genomics Platform"/>
            <consortium name="The Broad Institute Genome Sequencing Center for Infectious Disease"/>
            <person name="Wu L."/>
            <person name="Ma J."/>
        </authorList>
    </citation>
    <scope>NUCLEOTIDE SEQUENCE [LARGE SCALE GENOMIC DNA]</scope>
    <source>
        <strain evidence="8">JCM 11136</strain>
    </source>
</reference>
<gene>
    <name evidence="7" type="ORF">GCM10009560_11470</name>
</gene>
<dbReference type="InterPro" id="IPR058240">
    <property type="entry name" value="rSAM_sf"/>
</dbReference>
<dbReference type="Proteomes" id="UP001501578">
    <property type="component" value="Unassembled WGS sequence"/>
</dbReference>
<dbReference type="CDD" id="cd01335">
    <property type="entry name" value="Radical_SAM"/>
    <property type="match status" value="1"/>
</dbReference>
<evidence type="ECO:0000259" key="5">
    <source>
        <dbReference type="Pfam" id="PF04055"/>
    </source>
</evidence>
<protein>
    <recommendedName>
        <fullName evidence="9">Radical SAM protein</fullName>
    </recommendedName>
</protein>
<dbReference type="Pfam" id="PF13186">
    <property type="entry name" value="SPASM"/>
    <property type="match status" value="1"/>
</dbReference>
<evidence type="ECO:0000313" key="8">
    <source>
        <dbReference type="Proteomes" id="UP001501578"/>
    </source>
</evidence>
<feature type="domain" description="Radical SAM core" evidence="5">
    <location>
        <begin position="23"/>
        <end position="172"/>
    </location>
</feature>
<dbReference type="InterPro" id="IPR013785">
    <property type="entry name" value="Aldolase_TIM"/>
</dbReference>
<evidence type="ECO:0000259" key="6">
    <source>
        <dbReference type="Pfam" id="PF13186"/>
    </source>
</evidence>
<evidence type="ECO:0000256" key="4">
    <source>
        <dbReference type="ARBA" id="ARBA00023014"/>
    </source>
</evidence>
<evidence type="ECO:0000313" key="7">
    <source>
        <dbReference type="EMBL" id="GAA0916348.1"/>
    </source>
</evidence>
<dbReference type="SFLD" id="SFLDS00029">
    <property type="entry name" value="Radical_SAM"/>
    <property type="match status" value="1"/>
</dbReference>
<accession>A0ABP3Z6T6</accession>
<comment type="caution">
    <text evidence="7">The sequence shown here is derived from an EMBL/GenBank/DDBJ whole genome shotgun (WGS) entry which is preliminary data.</text>
</comment>